<protein>
    <recommendedName>
        <fullName evidence="6">DUF4760 domain-containing protein</fullName>
    </recommendedName>
</protein>
<evidence type="ECO:0000313" key="2">
    <source>
        <dbReference type="EMBL" id="EAI5407448.1"/>
    </source>
</evidence>
<feature type="transmembrane region" description="Helical" evidence="1">
    <location>
        <begin position="6"/>
        <end position="31"/>
    </location>
</feature>
<evidence type="ECO:0000313" key="3">
    <source>
        <dbReference type="EMBL" id="EAK0452851.1"/>
    </source>
</evidence>
<gene>
    <name evidence="3" type="ORF">AAH17_04170</name>
    <name evidence="4" type="ORF">AAH24_03630</name>
    <name evidence="2" type="ORF">BVH53_01825</name>
</gene>
<evidence type="ECO:0008006" key="6">
    <source>
        <dbReference type="Google" id="ProtNLM"/>
    </source>
</evidence>
<dbReference type="EMBL" id="AACCXM010000002">
    <property type="protein sequence ID" value="EAK0468461.1"/>
    <property type="molecule type" value="Genomic_DNA"/>
</dbReference>
<keyword evidence="1" id="KW-1133">Transmembrane helix</keyword>
<evidence type="ECO:0000256" key="1">
    <source>
        <dbReference type="SAM" id="Phobius"/>
    </source>
</evidence>
<proteinExistence type="predicted"/>
<dbReference type="EMBL" id="AACCXK010000005">
    <property type="protein sequence ID" value="EAK0452851.1"/>
    <property type="molecule type" value="Genomic_DNA"/>
</dbReference>
<dbReference type="RefSeq" id="WP_038452799.1">
    <property type="nucleotide sequence ID" value="NZ_AABUZP020000024.1"/>
</dbReference>
<accession>A0A5L4IQ97</accession>
<reference evidence="3 5" key="1">
    <citation type="submission" date="2018-05" db="EMBL/GenBank/DDBJ databases">
        <authorList>
            <consortium name="PulseNet: The National Subtyping Network for Foodborne Disease Surveillance"/>
            <person name="Tarr C.L."/>
            <person name="Trees E."/>
            <person name="Katz L.S."/>
            <person name="Carleton-Romer H.A."/>
            <person name="Stroika S."/>
            <person name="Kucerova Z."/>
            <person name="Roache K.F."/>
            <person name="Sabol A.L."/>
            <person name="Besser J."/>
            <person name="Gerner-Smidt P."/>
        </authorList>
    </citation>
    <scope>NUCLEOTIDE SEQUENCE</scope>
    <source>
        <strain evidence="3">2014D-0197</strain>
        <strain evidence="2 5">2016D-0221</strain>
        <strain evidence="4">D4313</strain>
    </source>
</reference>
<evidence type="ECO:0000313" key="5">
    <source>
        <dbReference type="Proteomes" id="UP000557842"/>
    </source>
</evidence>
<sequence>MAILWIIAIILSFFTYGISILVALVITFFIYNGKQDDVGEYLLGQYDRYYSTVKGSKNHFWINHANDSEGRIELKKLLNYTYSVAYTHYIHDKSIVGNDQYLRMILNITFSTVYTYCNVFGLENWKIYEVDKYIKDQISLLNLAAKKYGMEDNIHQDDIDMLLNKIMK</sequence>
<comment type="caution">
    <text evidence="3">The sequence shown here is derived from an EMBL/GenBank/DDBJ whole genome shotgun (WGS) entry which is preliminary data.</text>
</comment>
<evidence type="ECO:0000313" key="4">
    <source>
        <dbReference type="EMBL" id="EAK0468461.1"/>
    </source>
</evidence>
<organism evidence="3">
    <name type="scientific">Campylobacter fetus</name>
    <dbReference type="NCBI Taxonomy" id="196"/>
    <lineage>
        <taxon>Bacteria</taxon>
        <taxon>Pseudomonadati</taxon>
        <taxon>Campylobacterota</taxon>
        <taxon>Epsilonproteobacteria</taxon>
        <taxon>Campylobacterales</taxon>
        <taxon>Campylobacteraceae</taxon>
        <taxon>Campylobacter</taxon>
    </lineage>
</organism>
<dbReference type="Proteomes" id="UP000557842">
    <property type="component" value="Unassembled WGS sequence"/>
</dbReference>
<name>A0A5L4IQ97_CAMFE</name>
<keyword evidence="1" id="KW-0472">Membrane</keyword>
<keyword evidence="1" id="KW-0812">Transmembrane</keyword>
<dbReference type="EMBL" id="AABQDW010000002">
    <property type="protein sequence ID" value="EAI5407448.1"/>
    <property type="molecule type" value="Genomic_DNA"/>
</dbReference>
<dbReference type="AlphaFoldDB" id="A0A5L4IQ97"/>